<organism evidence="2">
    <name type="scientific">Thiomonas intermedia (strain K12)</name>
    <name type="common">Thiobacillus intermedius</name>
    <dbReference type="NCBI Taxonomy" id="75379"/>
    <lineage>
        <taxon>Bacteria</taxon>
        <taxon>Pseudomonadati</taxon>
        <taxon>Pseudomonadota</taxon>
        <taxon>Betaproteobacteria</taxon>
        <taxon>Burkholderiales</taxon>
        <taxon>Thiomonas</taxon>
    </lineage>
</organism>
<feature type="domain" description="Peptidase S24/S26A/S26B/S26C" evidence="1">
    <location>
        <begin position="36"/>
        <end position="148"/>
    </location>
</feature>
<dbReference type="KEGG" id="tin:Tint_2913"/>
<dbReference type="InterPro" id="IPR039418">
    <property type="entry name" value="LexA-like"/>
</dbReference>
<dbReference type="PANTHER" id="PTHR33516:SF2">
    <property type="entry name" value="LEXA REPRESSOR-RELATED"/>
    <property type="match status" value="1"/>
</dbReference>
<dbReference type="AlphaFoldDB" id="D5WYS4"/>
<dbReference type="InterPro" id="IPR036286">
    <property type="entry name" value="LexA/Signal_pep-like_sf"/>
</dbReference>
<sequence length="165" mass="18159">MNSLCVSLHPLDTRAILMGQAEVDGPVFRLPMGAARVAMGFPSPAEDFEDDSVDLNQLLVRNPPATFLYRATGWSMIQAGICDGDVLIMDRSVRPQDGDVVIAVWDGNAPVCKVLHVFDDRIELHSRNPRIAPIVLSPDTEVEIFAVVGVARQMRREHGRVGRQS</sequence>
<dbReference type="Gene3D" id="2.10.109.10">
    <property type="entry name" value="Umud Fragment, subunit A"/>
    <property type="match status" value="1"/>
</dbReference>
<dbReference type="STRING" id="75379.Tint_2913"/>
<evidence type="ECO:0000313" key="2">
    <source>
        <dbReference type="EMBL" id="ADG32251.1"/>
    </source>
</evidence>
<dbReference type="InterPro" id="IPR050077">
    <property type="entry name" value="LexA_repressor"/>
</dbReference>
<dbReference type="PANTHER" id="PTHR33516">
    <property type="entry name" value="LEXA REPRESSOR"/>
    <property type="match status" value="1"/>
</dbReference>
<evidence type="ECO:0000259" key="1">
    <source>
        <dbReference type="Pfam" id="PF00717"/>
    </source>
</evidence>
<reference evidence="2" key="1">
    <citation type="submission" date="2010-04" db="EMBL/GenBank/DDBJ databases">
        <title>Complete sequence of Thiomonas intermedia K12.</title>
        <authorList>
            <consortium name="US DOE Joint Genome Institute"/>
            <person name="Lucas S."/>
            <person name="Copeland A."/>
            <person name="Lapidus A."/>
            <person name="Cheng J.-F."/>
            <person name="Bruce D."/>
            <person name="Goodwin L."/>
            <person name="Pitluck S."/>
            <person name="Davenport K."/>
            <person name="Detter J.C."/>
            <person name="Han C."/>
            <person name="Tapia R."/>
            <person name="Land M."/>
            <person name="Hauser L."/>
            <person name="Kyrpides N."/>
            <person name="Ovchinnikova G."/>
            <person name="Kerfeld C.A."/>
            <person name="Cannon G.C."/>
            <person name="Heinhorst S."/>
            <person name="Woyke T."/>
        </authorList>
    </citation>
    <scope>NUCLEOTIDE SEQUENCE [LARGE SCALE GENOMIC DNA]</scope>
    <source>
        <strain evidence="2">K12</strain>
    </source>
</reference>
<dbReference type="MEROPS" id="S24.003"/>
<name>D5WYS4_THIK1</name>
<accession>D5WYS4</accession>
<protein>
    <submittedName>
        <fullName evidence="2">Peptidase S24/S26A/S26B, conserved region</fullName>
    </submittedName>
</protein>
<dbReference type="eggNOG" id="COG1974">
    <property type="taxonomic scope" value="Bacteria"/>
</dbReference>
<proteinExistence type="predicted"/>
<dbReference type="SUPFAM" id="SSF51306">
    <property type="entry name" value="LexA/Signal peptidase"/>
    <property type="match status" value="1"/>
</dbReference>
<dbReference type="InterPro" id="IPR015927">
    <property type="entry name" value="Peptidase_S24_S26A/B/C"/>
</dbReference>
<dbReference type="HOGENOM" id="CLU_066192_0_0_4"/>
<dbReference type="NCBIfam" id="NF007621">
    <property type="entry name" value="PRK10276.1"/>
    <property type="match status" value="1"/>
</dbReference>
<dbReference type="CDD" id="cd06529">
    <property type="entry name" value="S24_LexA-like"/>
    <property type="match status" value="1"/>
</dbReference>
<dbReference type="EMBL" id="CP002021">
    <property type="protein sequence ID" value="ADG32251.1"/>
    <property type="molecule type" value="Genomic_DNA"/>
</dbReference>
<dbReference type="BioCyc" id="TINT75379:TINT_RS14595-MONOMER"/>
<gene>
    <name evidence="2" type="ordered locus">Tint_2913</name>
</gene>
<dbReference type="Pfam" id="PF00717">
    <property type="entry name" value="Peptidase_S24"/>
    <property type="match status" value="1"/>
</dbReference>